<dbReference type="EMBL" id="KN561685">
    <property type="protein sequence ID" value="KHJ86062.1"/>
    <property type="molecule type" value="Genomic_DNA"/>
</dbReference>
<sequence>MPKISLIRAQSSNRLLNKLKPACLHQRSRISSVISPTCYDAMTDS</sequence>
<keyword evidence="2" id="KW-1185">Reference proteome</keyword>
<accession>A0A0B1SRD4</accession>
<organism evidence="1 2">
    <name type="scientific">Oesophagostomum dentatum</name>
    <name type="common">Nodular worm</name>
    <dbReference type="NCBI Taxonomy" id="61180"/>
    <lineage>
        <taxon>Eukaryota</taxon>
        <taxon>Metazoa</taxon>
        <taxon>Ecdysozoa</taxon>
        <taxon>Nematoda</taxon>
        <taxon>Chromadorea</taxon>
        <taxon>Rhabditida</taxon>
        <taxon>Rhabditina</taxon>
        <taxon>Rhabditomorpha</taxon>
        <taxon>Strongyloidea</taxon>
        <taxon>Strongylidae</taxon>
        <taxon>Oesophagostomum</taxon>
    </lineage>
</organism>
<dbReference type="AlphaFoldDB" id="A0A0B1SRD4"/>
<protein>
    <submittedName>
        <fullName evidence="1">Uncharacterized protein</fullName>
    </submittedName>
</protein>
<dbReference type="Proteomes" id="UP000053660">
    <property type="component" value="Unassembled WGS sequence"/>
</dbReference>
<reference evidence="1 2" key="1">
    <citation type="submission" date="2014-03" db="EMBL/GenBank/DDBJ databases">
        <title>Draft genome of the hookworm Oesophagostomum dentatum.</title>
        <authorList>
            <person name="Mitreva M."/>
        </authorList>
    </citation>
    <scope>NUCLEOTIDE SEQUENCE [LARGE SCALE GENOMIC DNA]</scope>
    <source>
        <strain evidence="1 2">OD-Hann</strain>
    </source>
</reference>
<proteinExistence type="predicted"/>
<gene>
    <name evidence="1" type="ORF">OESDEN_14199</name>
</gene>
<name>A0A0B1SRD4_OESDE</name>
<evidence type="ECO:0000313" key="1">
    <source>
        <dbReference type="EMBL" id="KHJ86062.1"/>
    </source>
</evidence>
<evidence type="ECO:0000313" key="2">
    <source>
        <dbReference type="Proteomes" id="UP000053660"/>
    </source>
</evidence>